<dbReference type="AlphaFoldDB" id="A0A6I6F1Z0"/>
<organism evidence="3 4">
    <name type="scientific">Clostridium bovifaecis</name>
    <dbReference type="NCBI Taxonomy" id="2184719"/>
    <lineage>
        <taxon>Bacteria</taxon>
        <taxon>Bacillati</taxon>
        <taxon>Bacillota</taxon>
        <taxon>Clostridia</taxon>
        <taxon>Eubacteriales</taxon>
        <taxon>Clostridiaceae</taxon>
        <taxon>Clostridium</taxon>
    </lineage>
</organism>
<protein>
    <submittedName>
        <fullName evidence="3">Aldo/keto reductase</fullName>
    </submittedName>
</protein>
<keyword evidence="1" id="KW-0560">Oxidoreductase</keyword>
<dbReference type="Pfam" id="PF00248">
    <property type="entry name" value="Aldo_ket_red"/>
    <property type="match status" value="1"/>
</dbReference>
<dbReference type="InterPro" id="IPR050523">
    <property type="entry name" value="AKR_Detox_Biosynth"/>
</dbReference>
<dbReference type="InterPro" id="IPR023210">
    <property type="entry name" value="NADP_OxRdtase_dom"/>
</dbReference>
<keyword evidence="4" id="KW-1185">Reference proteome</keyword>
<evidence type="ECO:0000313" key="4">
    <source>
        <dbReference type="Proteomes" id="UP000422764"/>
    </source>
</evidence>
<gene>
    <name evidence="3" type="ORF">GOM49_06360</name>
</gene>
<dbReference type="InterPro" id="IPR036812">
    <property type="entry name" value="NAD(P)_OxRdtase_dom_sf"/>
</dbReference>
<reference evidence="3 4" key="1">
    <citation type="submission" date="2019-12" db="EMBL/GenBank/DDBJ databases">
        <title>Genome sequenceing of Clostridium bovifaecis.</title>
        <authorList>
            <person name="Yao Y."/>
        </authorList>
    </citation>
    <scope>NUCLEOTIDE SEQUENCE [LARGE SCALE GENOMIC DNA]</scope>
    <source>
        <strain evidence="3 4">BXX</strain>
    </source>
</reference>
<dbReference type="CDD" id="cd19082">
    <property type="entry name" value="AKR_AKR10A1_2"/>
    <property type="match status" value="1"/>
</dbReference>
<dbReference type="PANTHER" id="PTHR43364">
    <property type="entry name" value="NADH-SPECIFIC METHYLGLYOXAL REDUCTASE-RELATED"/>
    <property type="match status" value="1"/>
</dbReference>
<dbReference type="SUPFAM" id="SSF51430">
    <property type="entry name" value="NAD(P)-linked oxidoreductase"/>
    <property type="match status" value="1"/>
</dbReference>
<dbReference type="Gene3D" id="3.20.20.100">
    <property type="entry name" value="NADP-dependent oxidoreductase domain"/>
    <property type="match status" value="1"/>
</dbReference>
<dbReference type="EMBL" id="CP046522">
    <property type="protein sequence ID" value="QGU94767.1"/>
    <property type="molecule type" value="Genomic_DNA"/>
</dbReference>
<name>A0A6I6F1Z0_9CLOT</name>
<evidence type="ECO:0000256" key="1">
    <source>
        <dbReference type="ARBA" id="ARBA00023002"/>
    </source>
</evidence>
<accession>A0A6I6F1Z0</accession>
<dbReference type="GO" id="GO:0016491">
    <property type="term" value="F:oxidoreductase activity"/>
    <property type="evidence" value="ECO:0007669"/>
    <property type="project" value="UniProtKB-KW"/>
</dbReference>
<dbReference type="PANTHER" id="PTHR43364:SF4">
    <property type="entry name" value="NAD(P)-LINKED OXIDOREDUCTASE SUPERFAMILY PROTEIN"/>
    <property type="match status" value="1"/>
</dbReference>
<dbReference type="Proteomes" id="UP000422764">
    <property type="component" value="Chromosome"/>
</dbReference>
<sequence length="350" mass="39598">MMQWKDLSYLTNQFILRYCLIATNKGVGNMKTGKIKCTDGYLDISKMILGAGSFGSELPKDLSFEMMDRYFQVGGRAIDTGRIYMAWVHNGASKSEKTVGEWIRSRGVRNQITLITKGGHPEFRNITYSRLAPECIEYDINTSLAVLGVDYVDTYFLHRDDENIPVGEIMDVMDQLIKDGLTRSIGASNWSIKRILEANRYAIEHGKTPFTVSQIQWNMAECKREDLLDKTCLCMTKEEYEGYRNTDIPVMAYSPQAVGFFSKYLISGEKNLSARARVFLTEENIKRAKKVDEICKKIGCTPAALCIAFITCNPVDGYAIIGNSSMHQMEDTLTALDLIVEPDVIDWILE</sequence>
<evidence type="ECO:0000259" key="2">
    <source>
        <dbReference type="Pfam" id="PF00248"/>
    </source>
</evidence>
<proteinExistence type="predicted"/>
<evidence type="ECO:0000313" key="3">
    <source>
        <dbReference type="EMBL" id="QGU94767.1"/>
    </source>
</evidence>
<feature type="domain" description="NADP-dependent oxidoreductase" evidence="2">
    <location>
        <begin position="46"/>
        <end position="340"/>
    </location>
</feature>
<dbReference type="GO" id="GO:0005829">
    <property type="term" value="C:cytosol"/>
    <property type="evidence" value="ECO:0007669"/>
    <property type="project" value="TreeGrafter"/>
</dbReference>